<dbReference type="AlphaFoldDB" id="A0A8J2SQX4"/>
<evidence type="ECO:0000313" key="1">
    <source>
        <dbReference type="EMBL" id="CAH0371742.1"/>
    </source>
</evidence>
<evidence type="ECO:0000313" key="2">
    <source>
        <dbReference type="Proteomes" id="UP000789595"/>
    </source>
</evidence>
<protein>
    <submittedName>
        <fullName evidence="1">Uncharacterized protein</fullName>
    </submittedName>
</protein>
<proteinExistence type="predicted"/>
<reference evidence="1" key="1">
    <citation type="submission" date="2021-11" db="EMBL/GenBank/DDBJ databases">
        <authorList>
            <consortium name="Genoscope - CEA"/>
            <person name="William W."/>
        </authorList>
    </citation>
    <scope>NUCLEOTIDE SEQUENCE</scope>
</reference>
<feature type="non-terminal residue" evidence="1">
    <location>
        <position position="118"/>
    </location>
</feature>
<organism evidence="1 2">
    <name type="scientific">Pelagomonas calceolata</name>
    <dbReference type="NCBI Taxonomy" id="35677"/>
    <lineage>
        <taxon>Eukaryota</taxon>
        <taxon>Sar</taxon>
        <taxon>Stramenopiles</taxon>
        <taxon>Ochrophyta</taxon>
        <taxon>Pelagophyceae</taxon>
        <taxon>Pelagomonadales</taxon>
        <taxon>Pelagomonadaceae</taxon>
        <taxon>Pelagomonas</taxon>
    </lineage>
</organism>
<dbReference type="Proteomes" id="UP000789595">
    <property type="component" value="Unassembled WGS sequence"/>
</dbReference>
<keyword evidence="2" id="KW-1185">Reference proteome</keyword>
<dbReference type="EMBL" id="CAKKNE010000003">
    <property type="protein sequence ID" value="CAH0371742.1"/>
    <property type="molecule type" value="Genomic_DNA"/>
</dbReference>
<accession>A0A8J2SQX4</accession>
<sequence length="118" mass="13759">MVMIRNGARGRGRRARRRISRGAKYYLRQLGPRRGLAALRFFSRRRRGESANDRRSPPVNEALWRAFGASLFRWRVRGKSSGRLFGFLHAFIPSSVRGASRTRSEASARPWRRKWFPA</sequence>
<comment type="caution">
    <text evidence="1">The sequence shown here is derived from an EMBL/GenBank/DDBJ whole genome shotgun (WGS) entry which is preliminary data.</text>
</comment>
<gene>
    <name evidence="1" type="ORF">PECAL_3P16940</name>
</gene>
<name>A0A8J2SQX4_9STRA</name>